<dbReference type="EMBL" id="CP138858">
    <property type="protein sequence ID" value="WPJ94661.1"/>
    <property type="molecule type" value="Genomic_DNA"/>
</dbReference>
<feature type="domain" description="Maltogenic amylase-like C-terminal" evidence="1">
    <location>
        <begin position="1"/>
        <end position="74"/>
    </location>
</feature>
<evidence type="ECO:0000313" key="3">
    <source>
        <dbReference type="Proteomes" id="UP001324993"/>
    </source>
</evidence>
<dbReference type="Pfam" id="PF16657">
    <property type="entry name" value="Malt_amylase_C"/>
    <property type="match status" value="1"/>
</dbReference>
<name>A0ABZ0RF41_9BACT</name>
<keyword evidence="3" id="KW-1185">Reference proteome</keyword>
<evidence type="ECO:0000313" key="2">
    <source>
        <dbReference type="EMBL" id="WPJ94661.1"/>
    </source>
</evidence>
<dbReference type="Proteomes" id="UP001324993">
    <property type="component" value="Chromosome"/>
</dbReference>
<dbReference type="Gene3D" id="2.60.40.1180">
    <property type="entry name" value="Golgi alpha-mannosidase II"/>
    <property type="match status" value="1"/>
</dbReference>
<reference evidence="2 3" key="1">
    <citation type="submission" date="2023-11" db="EMBL/GenBank/DDBJ databases">
        <title>Coraliomargarita sp. nov., isolated from marine algae.</title>
        <authorList>
            <person name="Lee J.K."/>
            <person name="Baek J.H."/>
            <person name="Kim J.M."/>
            <person name="Choi D.G."/>
            <person name="Jeon C.O."/>
        </authorList>
    </citation>
    <scope>NUCLEOTIDE SEQUENCE [LARGE SCALE GENOMIC DNA]</scope>
    <source>
        <strain evidence="2 3">J2-16</strain>
    </source>
</reference>
<protein>
    <submittedName>
        <fullName evidence="2">Alpha-glucosidase C-terminal domain-containing protein</fullName>
    </submittedName>
</protein>
<proteinExistence type="predicted"/>
<dbReference type="SUPFAM" id="SSF51011">
    <property type="entry name" value="Glycosyl hydrolase domain"/>
    <property type="match status" value="1"/>
</dbReference>
<sequence>MRLLEPENAHVISYLRWSEGHILVVIANFSDAAQTVNMRRLRTEGLAHFFKDKLSQRTLSTHDILELEPYELLWLVED</sequence>
<dbReference type="InterPro" id="IPR032091">
    <property type="entry name" value="Malt_amylase-like_C"/>
</dbReference>
<dbReference type="InterPro" id="IPR013780">
    <property type="entry name" value="Glyco_hydro_b"/>
</dbReference>
<evidence type="ECO:0000259" key="1">
    <source>
        <dbReference type="Pfam" id="PF16657"/>
    </source>
</evidence>
<gene>
    <name evidence="2" type="ORF">SH580_14595</name>
</gene>
<accession>A0ABZ0RF41</accession>
<organism evidence="2 3">
    <name type="scientific">Coraliomargarita algicola</name>
    <dbReference type="NCBI Taxonomy" id="3092156"/>
    <lineage>
        <taxon>Bacteria</taxon>
        <taxon>Pseudomonadati</taxon>
        <taxon>Verrucomicrobiota</taxon>
        <taxon>Opitutia</taxon>
        <taxon>Puniceicoccales</taxon>
        <taxon>Coraliomargaritaceae</taxon>
        <taxon>Coraliomargarita</taxon>
    </lineage>
</organism>